<comment type="caution">
    <text evidence="4">The sequence shown here is derived from an EMBL/GenBank/DDBJ whole genome shotgun (WGS) entry which is preliminary data.</text>
</comment>
<dbReference type="GO" id="GO:0004497">
    <property type="term" value="F:monooxygenase activity"/>
    <property type="evidence" value="ECO:0007669"/>
    <property type="project" value="UniProtKB-KW"/>
</dbReference>
<protein>
    <recommendedName>
        <fullName evidence="6">FAD-binding domain-containing protein</fullName>
    </recommendedName>
</protein>
<dbReference type="VEuPathDB" id="FungiDB:FOXG_04725"/>
<evidence type="ECO:0000256" key="1">
    <source>
        <dbReference type="ARBA" id="ARBA00007992"/>
    </source>
</evidence>
<sequence length="211" mass="23538">MLTVSFNWVGAGIQIPSNSAKLLLSWGMGPFFKDDVIGPEIFRETYGAPHLVVHRADFHTALCALADKLGVKIITDSRVVSYDENTPSVKTADRREYTADLIVAADGVKSIARPVLAGGSDSPGKKTGFAVYRATVDMDRMRLDPDTSWLLEEPSINIWIGEDRHIMTYCIVCGKSFKMVLSHMDHSDPATWNHQNSVRDMRGHFDNWDPK</sequence>
<accession>A0A420N4R5</accession>
<dbReference type="VEuPathDB" id="FungiDB:FOC1_g10003732"/>
<dbReference type="AlphaFoldDB" id="A0A420N4R5"/>
<dbReference type="Gene3D" id="3.50.50.60">
    <property type="entry name" value="FAD/NAD(P)-binding domain"/>
    <property type="match status" value="1"/>
</dbReference>
<evidence type="ECO:0000313" key="5">
    <source>
        <dbReference type="Proteomes" id="UP000285084"/>
    </source>
</evidence>
<gene>
    <name evidence="4" type="ORF">BFJ69_g7844</name>
</gene>
<organism evidence="4 5">
    <name type="scientific">Fusarium oxysporum</name>
    <name type="common">Fusarium vascular wilt</name>
    <dbReference type="NCBI Taxonomy" id="5507"/>
    <lineage>
        <taxon>Eukaryota</taxon>
        <taxon>Fungi</taxon>
        <taxon>Dikarya</taxon>
        <taxon>Ascomycota</taxon>
        <taxon>Pezizomycotina</taxon>
        <taxon>Sordariomycetes</taxon>
        <taxon>Hypocreomycetidae</taxon>
        <taxon>Hypocreales</taxon>
        <taxon>Nectriaceae</taxon>
        <taxon>Fusarium</taxon>
        <taxon>Fusarium oxysporum species complex</taxon>
    </lineage>
</organism>
<dbReference type="Proteomes" id="UP000285084">
    <property type="component" value="Unassembled WGS sequence"/>
</dbReference>
<keyword evidence="3" id="KW-0503">Monooxygenase</keyword>
<reference evidence="4 5" key="1">
    <citation type="journal article" date="2018" name="Sci. Rep.">
        <title>Characterisation of pathogen-specific regions and novel effector candidates in Fusarium oxysporum f. sp. cepae.</title>
        <authorList>
            <person name="Armitage A.D."/>
            <person name="Taylor A."/>
            <person name="Sobczyk M.K."/>
            <person name="Baxter L."/>
            <person name="Greenfield B.P."/>
            <person name="Bates H.J."/>
            <person name="Wilson F."/>
            <person name="Jackson A.C."/>
            <person name="Ott S."/>
            <person name="Harrison R.J."/>
            <person name="Clarkson J.P."/>
        </authorList>
    </citation>
    <scope>NUCLEOTIDE SEQUENCE [LARGE SCALE GENOMIC DNA]</scope>
    <source>
        <strain evidence="4 5">Fo_A13</strain>
    </source>
</reference>
<dbReference type="EMBL" id="MRCX01000063">
    <property type="protein sequence ID" value="RKK75254.1"/>
    <property type="molecule type" value="Genomic_DNA"/>
</dbReference>
<dbReference type="PANTHER" id="PTHR13789:SF306">
    <property type="entry name" value="HYDROXYLASE, PUTATIVE-RELATED"/>
    <property type="match status" value="1"/>
</dbReference>
<keyword evidence="2" id="KW-0560">Oxidoreductase</keyword>
<dbReference type="InterPro" id="IPR050493">
    <property type="entry name" value="FAD-dep_Monooxygenase_BioMet"/>
</dbReference>
<dbReference type="VEuPathDB" id="FungiDB:FOIG_14876"/>
<evidence type="ECO:0000256" key="3">
    <source>
        <dbReference type="ARBA" id="ARBA00023033"/>
    </source>
</evidence>
<dbReference type="SUPFAM" id="SSF51905">
    <property type="entry name" value="FAD/NAD(P)-binding domain"/>
    <property type="match status" value="1"/>
</dbReference>
<proteinExistence type="inferred from homology"/>
<name>A0A420N4R5_FUSOX</name>
<dbReference type="PANTHER" id="PTHR13789">
    <property type="entry name" value="MONOOXYGENASE"/>
    <property type="match status" value="1"/>
</dbReference>
<evidence type="ECO:0000256" key="2">
    <source>
        <dbReference type="ARBA" id="ARBA00023002"/>
    </source>
</evidence>
<dbReference type="VEuPathDB" id="FungiDB:FOMG_16346"/>
<dbReference type="VEuPathDB" id="FungiDB:FOZG_10402"/>
<dbReference type="SUPFAM" id="SSF54373">
    <property type="entry name" value="FAD-linked reductases, C-terminal domain"/>
    <property type="match status" value="1"/>
</dbReference>
<evidence type="ECO:0008006" key="6">
    <source>
        <dbReference type="Google" id="ProtNLM"/>
    </source>
</evidence>
<comment type="similarity">
    <text evidence="1">Belongs to the paxM FAD-dependent monooxygenase family.</text>
</comment>
<dbReference type="InterPro" id="IPR036188">
    <property type="entry name" value="FAD/NAD-bd_sf"/>
</dbReference>
<evidence type="ECO:0000313" key="4">
    <source>
        <dbReference type="EMBL" id="RKK75254.1"/>
    </source>
</evidence>